<feature type="region of interest" description="Disordered" evidence="1">
    <location>
        <begin position="1"/>
        <end position="28"/>
    </location>
</feature>
<protein>
    <submittedName>
        <fullName evidence="2">Ribonuclease H2 subunit C</fullName>
    </submittedName>
</protein>
<dbReference type="EMBL" id="JAPMSZ010000005">
    <property type="protein sequence ID" value="KAJ5101551.1"/>
    <property type="molecule type" value="Genomic_DNA"/>
</dbReference>
<evidence type="ECO:0000313" key="2">
    <source>
        <dbReference type="EMBL" id="KAJ5101551.1"/>
    </source>
</evidence>
<dbReference type="CDD" id="cd09271">
    <property type="entry name" value="RNase_H2-C"/>
    <property type="match status" value="1"/>
</dbReference>
<proteinExistence type="predicted"/>
<reference evidence="2" key="1">
    <citation type="submission" date="2022-11" db="EMBL/GenBank/DDBJ databases">
        <authorList>
            <person name="Petersen C."/>
        </authorList>
    </citation>
    <scope>NUCLEOTIDE SEQUENCE</scope>
    <source>
        <strain evidence="2">IBT 34128</strain>
    </source>
</reference>
<dbReference type="PANTHER" id="PTHR47204">
    <property type="entry name" value="OS02G0168900 PROTEIN"/>
    <property type="match status" value="1"/>
</dbReference>
<dbReference type="GO" id="GO:0006401">
    <property type="term" value="P:RNA catabolic process"/>
    <property type="evidence" value="ECO:0007669"/>
    <property type="project" value="InterPro"/>
</dbReference>
<dbReference type="Proteomes" id="UP001141434">
    <property type="component" value="Unassembled WGS sequence"/>
</dbReference>
<accession>A0A9W9KD71</accession>
<feature type="compositionally biased region" description="Polar residues" evidence="1">
    <location>
        <begin position="1"/>
        <end position="18"/>
    </location>
</feature>
<dbReference type="InterPro" id="IPR013924">
    <property type="entry name" value="RNase_H2_suC"/>
</dbReference>
<dbReference type="Gene3D" id="2.40.128.680">
    <property type="match status" value="1"/>
</dbReference>
<name>A0A9W9KD71_9EURO</name>
<dbReference type="PANTHER" id="PTHR47204:SF1">
    <property type="entry name" value="RIBONUCLEASE H2 SUBUNIT C"/>
    <property type="match status" value="1"/>
</dbReference>
<dbReference type="AlphaFoldDB" id="A0A9W9KD71"/>
<evidence type="ECO:0000313" key="3">
    <source>
        <dbReference type="Proteomes" id="UP001141434"/>
    </source>
</evidence>
<dbReference type="RefSeq" id="XP_056512382.1">
    <property type="nucleotide sequence ID" value="XM_056654355.1"/>
</dbReference>
<reference evidence="2" key="2">
    <citation type="journal article" date="2023" name="IMA Fungus">
        <title>Comparative genomic study of the Penicillium genus elucidates a diverse pangenome and 15 lateral gene transfer events.</title>
        <authorList>
            <person name="Petersen C."/>
            <person name="Sorensen T."/>
            <person name="Nielsen M.R."/>
            <person name="Sondergaard T.E."/>
            <person name="Sorensen J.L."/>
            <person name="Fitzpatrick D.A."/>
            <person name="Frisvad J.C."/>
            <person name="Nielsen K.L."/>
        </authorList>
    </citation>
    <scope>NUCLEOTIDE SEQUENCE</scope>
    <source>
        <strain evidence="2">IBT 34128</strain>
    </source>
</reference>
<sequence length="202" mass="22847">MSSMYAIQPNSQSSTAGTDDSIPRFTPNILPCRVHHDGPIESTERYWAPVADEKDNKQTAHFRGRKLRGRRVALPDGYRGTTTHNPNPSAEKRNTIRSHCCGYMDTELNWFSWYYAGIVATPTDRELPTSQPTDRGTTEDEGEAEPEEPVKILEAQGTFEDIVVWGHEIPPAADDSFVKGVEEWLRFAESVRTCQQYEKSLN</sequence>
<evidence type="ECO:0000256" key="1">
    <source>
        <dbReference type="SAM" id="MobiDB-lite"/>
    </source>
</evidence>
<gene>
    <name evidence="2" type="ORF">NUU61_003773</name>
</gene>
<dbReference type="OrthoDB" id="6222486at2759"/>
<dbReference type="GO" id="GO:0032299">
    <property type="term" value="C:ribonuclease H2 complex"/>
    <property type="evidence" value="ECO:0007669"/>
    <property type="project" value="InterPro"/>
</dbReference>
<dbReference type="Pfam" id="PF08615">
    <property type="entry name" value="RNase_H2_suC"/>
    <property type="match status" value="1"/>
</dbReference>
<organism evidence="2 3">
    <name type="scientific">Penicillium alfredii</name>
    <dbReference type="NCBI Taxonomy" id="1506179"/>
    <lineage>
        <taxon>Eukaryota</taxon>
        <taxon>Fungi</taxon>
        <taxon>Dikarya</taxon>
        <taxon>Ascomycota</taxon>
        <taxon>Pezizomycotina</taxon>
        <taxon>Eurotiomycetes</taxon>
        <taxon>Eurotiomycetidae</taxon>
        <taxon>Eurotiales</taxon>
        <taxon>Aspergillaceae</taxon>
        <taxon>Penicillium</taxon>
    </lineage>
</organism>
<keyword evidence="3" id="KW-1185">Reference proteome</keyword>
<dbReference type="GeneID" id="81393523"/>
<comment type="caution">
    <text evidence="2">The sequence shown here is derived from an EMBL/GenBank/DDBJ whole genome shotgun (WGS) entry which is preliminary data.</text>
</comment>
<feature type="region of interest" description="Disordered" evidence="1">
    <location>
        <begin position="124"/>
        <end position="148"/>
    </location>
</feature>